<feature type="signal peptide" evidence="1">
    <location>
        <begin position="1"/>
        <end position="23"/>
    </location>
</feature>
<sequence length="155" mass="16834">MTNIPYSTLLLVLLITLAGFVHSLQLVSRDPGMKPNAKPPPTCAAGDMGKQEGKISAYGSIASEGDAFLNCCSKHLQCYCICEKNISKQVCDEGFRRCVQTACLAGLPNKTNFEKRRCTTGWSWTGPGMVNPKVANSVEFSCNRYQEVQASCCPS</sequence>
<feature type="chain" id="PRO_5047404111" evidence="1">
    <location>
        <begin position="24"/>
        <end position="155"/>
    </location>
</feature>
<dbReference type="EMBL" id="JASJQH010001198">
    <property type="protein sequence ID" value="KAK9761844.1"/>
    <property type="molecule type" value="Genomic_DNA"/>
</dbReference>
<protein>
    <submittedName>
        <fullName evidence="2">Uncharacterized protein</fullName>
    </submittedName>
</protein>
<evidence type="ECO:0000313" key="2">
    <source>
        <dbReference type="EMBL" id="KAK9761844.1"/>
    </source>
</evidence>
<evidence type="ECO:0000256" key="1">
    <source>
        <dbReference type="SAM" id="SignalP"/>
    </source>
</evidence>
<keyword evidence="3" id="KW-1185">Reference proteome</keyword>
<accession>A0ABR2WK04</accession>
<comment type="caution">
    <text evidence="2">The sequence shown here is derived from an EMBL/GenBank/DDBJ whole genome shotgun (WGS) entry which is preliminary data.</text>
</comment>
<proteinExistence type="predicted"/>
<organism evidence="2 3">
    <name type="scientific">Basidiobolus ranarum</name>
    <dbReference type="NCBI Taxonomy" id="34480"/>
    <lineage>
        <taxon>Eukaryota</taxon>
        <taxon>Fungi</taxon>
        <taxon>Fungi incertae sedis</taxon>
        <taxon>Zoopagomycota</taxon>
        <taxon>Entomophthoromycotina</taxon>
        <taxon>Basidiobolomycetes</taxon>
        <taxon>Basidiobolales</taxon>
        <taxon>Basidiobolaceae</taxon>
        <taxon>Basidiobolus</taxon>
    </lineage>
</organism>
<keyword evidence="1" id="KW-0732">Signal</keyword>
<name>A0ABR2WK04_9FUNG</name>
<reference evidence="2 3" key="1">
    <citation type="submission" date="2023-04" db="EMBL/GenBank/DDBJ databases">
        <title>Genome of Basidiobolus ranarum AG-B5.</title>
        <authorList>
            <person name="Stajich J.E."/>
            <person name="Carter-House D."/>
            <person name="Gryganskyi A."/>
        </authorList>
    </citation>
    <scope>NUCLEOTIDE SEQUENCE [LARGE SCALE GENOMIC DNA]</scope>
    <source>
        <strain evidence="2 3">AG-B5</strain>
    </source>
</reference>
<evidence type="ECO:0000313" key="3">
    <source>
        <dbReference type="Proteomes" id="UP001479436"/>
    </source>
</evidence>
<dbReference type="Proteomes" id="UP001479436">
    <property type="component" value="Unassembled WGS sequence"/>
</dbReference>
<gene>
    <name evidence="2" type="ORF">K7432_012953</name>
</gene>